<dbReference type="RefSeq" id="WP_203195727.1">
    <property type="nucleotide sequence ID" value="NZ_CP063362.1"/>
</dbReference>
<dbReference type="Proteomes" id="UP000596427">
    <property type="component" value="Chromosome"/>
</dbReference>
<organism evidence="5 6">
    <name type="scientific">Xanthobacter dioxanivorans</name>
    <dbReference type="NCBI Taxonomy" id="2528964"/>
    <lineage>
        <taxon>Bacteria</taxon>
        <taxon>Pseudomonadati</taxon>
        <taxon>Pseudomonadota</taxon>
        <taxon>Alphaproteobacteria</taxon>
        <taxon>Hyphomicrobiales</taxon>
        <taxon>Xanthobacteraceae</taxon>
        <taxon>Xanthobacter</taxon>
    </lineage>
</organism>
<dbReference type="EMBL" id="CP063362">
    <property type="protein sequence ID" value="QRG08813.1"/>
    <property type="molecule type" value="Genomic_DNA"/>
</dbReference>
<dbReference type="InterPro" id="IPR054613">
    <property type="entry name" value="Peptidase_S78_dom"/>
</dbReference>
<protein>
    <submittedName>
        <fullName evidence="5">HK97 family phage prohead protease</fullName>
    </submittedName>
</protein>
<dbReference type="InterPro" id="IPR006433">
    <property type="entry name" value="Prohead_protease"/>
</dbReference>
<dbReference type="AlphaFoldDB" id="A0A974SLR0"/>
<evidence type="ECO:0000313" key="6">
    <source>
        <dbReference type="Proteomes" id="UP000596427"/>
    </source>
</evidence>
<keyword evidence="1" id="KW-1188">Viral release from host cell</keyword>
<evidence type="ECO:0000256" key="3">
    <source>
        <dbReference type="ARBA" id="ARBA00022801"/>
    </source>
</evidence>
<evidence type="ECO:0000256" key="2">
    <source>
        <dbReference type="ARBA" id="ARBA00022670"/>
    </source>
</evidence>
<keyword evidence="2 5" id="KW-0645">Protease</keyword>
<evidence type="ECO:0000313" key="5">
    <source>
        <dbReference type="EMBL" id="QRG08813.1"/>
    </source>
</evidence>
<dbReference type="GO" id="GO:0008233">
    <property type="term" value="F:peptidase activity"/>
    <property type="evidence" value="ECO:0007669"/>
    <property type="project" value="UniProtKB-KW"/>
</dbReference>
<accession>A0A974SLR0</accession>
<keyword evidence="6" id="KW-1185">Reference proteome</keyword>
<dbReference type="Pfam" id="PF04586">
    <property type="entry name" value="Peptidase_S78"/>
    <property type="match status" value="1"/>
</dbReference>
<dbReference type="NCBIfam" id="TIGR01543">
    <property type="entry name" value="proheadase_HK97"/>
    <property type="match status" value="1"/>
</dbReference>
<feature type="domain" description="Prohead serine protease" evidence="4">
    <location>
        <begin position="13"/>
        <end position="148"/>
    </location>
</feature>
<reference evidence="5 6" key="1">
    <citation type="submission" date="2020-10" db="EMBL/GenBank/DDBJ databases">
        <title>Degradation of 1,4-Dioxane by Xanthobacter sp. YN2, via a Novel Group-2 Soluble Di-Iron Monooxygenase.</title>
        <authorList>
            <person name="Ma F."/>
            <person name="Wang Y."/>
            <person name="Yang J."/>
            <person name="Guo H."/>
            <person name="Su D."/>
            <person name="Yu L."/>
        </authorList>
    </citation>
    <scope>NUCLEOTIDE SEQUENCE [LARGE SCALE GENOMIC DNA]</scope>
    <source>
        <strain evidence="5 6">YN2</strain>
    </source>
</reference>
<gene>
    <name evidence="5" type="ORF">EZH22_11330</name>
</gene>
<sequence>MNRLEIKSTFTVDDTGAIEGVAWPFGTPDRVGDVIEKGAFASVRTPLPILFGHDPNDAIGVWESAAETATGFVVKGRLLVEDMPRAREVRALVRSGAVSGLSIGFSTRKAAPRVGARGRIISALDLVEVSLVTVPSHPGARVTSAKSAASVLAIAEAITRAASALRSH</sequence>
<keyword evidence="3" id="KW-0378">Hydrolase</keyword>
<evidence type="ECO:0000259" key="4">
    <source>
        <dbReference type="Pfam" id="PF04586"/>
    </source>
</evidence>
<dbReference type="GO" id="GO:0006508">
    <property type="term" value="P:proteolysis"/>
    <property type="evidence" value="ECO:0007669"/>
    <property type="project" value="UniProtKB-KW"/>
</dbReference>
<proteinExistence type="predicted"/>
<name>A0A974SLR0_9HYPH</name>
<dbReference type="KEGG" id="xdi:EZH22_11330"/>
<evidence type="ECO:0000256" key="1">
    <source>
        <dbReference type="ARBA" id="ARBA00022612"/>
    </source>
</evidence>